<organism evidence="2 3">
    <name type="scientific">Streptomyces longispororuber</name>
    <dbReference type="NCBI Taxonomy" id="68230"/>
    <lineage>
        <taxon>Bacteria</taxon>
        <taxon>Bacillati</taxon>
        <taxon>Actinomycetota</taxon>
        <taxon>Actinomycetes</taxon>
        <taxon>Kitasatosporales</taxon>
        <taxon>Streptomycetaceae</taxon>
        <taxon>Streptomyces</taxon>
    </lineage>
</organism>
<evidence type="ECO:0000313" key="3">
    <source>
        <dbReference type="Proteomes" id="UP000608024"/>
    </source>
</evidence>
<protein>
    <submittedName>
        <fullName evidence="2">Uncharacterized protein</fullName>
    </submittedName>
</protein>
<keyword evidence="3" id="KW-1185">Reference proteome</keyword>
<name>A0A919ABL0_9ACTN</name>
<dbReference type="AlphaFoldDB" id="A0A919ABL0"/>
<feature type="region of interest" description="Disordered" evidence="1">
    <location>
        <begin position="1"/>
        <end position="44"/>
    </location>
</feature>
<comment type="caution">
    <text evidence="2">The sequence shown here is derived from an EMBL/GenBank/DDBJ whole genome shotgun (WGS) entry which is preliminary data.</text>
</comment>
<reference evidence="2" key="2">
    <citation type="submission" date="2020-09" db="EMBL/GenBank/DDBJ databases">
        <authorList>
            <person name="Sun Q."/>
            <person name="Ohkuma M."/>
        </authorList>
    </citation>
    <scope>NUCLEOTIDE SEQUENCE</scope>
    <source>
        <strain evidence="2">JCM 4784</strain>
    </source>
</reference>
<gene>
    <name evidence="2" type="ORF">GCM10018785_70830</name>
</gene>
<evidence type="ECO:0000313" key="2">
    <source>
        <dbReference type="EMBL" id="GHE95479.1"/>
    </source>
</evidence>
<accession>A0A919ABL0</accession>
<proteinExistence type="predicted"/>
<feature type="compositionally biased region" description="Gly residues" evidence="1">
    <location>
        <begin position="11"/>
        <end position="44"/>
    </location>
</feature>
<evidence type="ECO:0000256" key="1">
    <source>
        <dbReference type="SAM" id="MobiDB-lite"/>
    </source>
</evidence>
<sequence>MSDDAHDGTDGHTGGTGGGDRGGGTGGSGTGNRTGNGAGTGAGTGGTTVTINAINGGSQAFGEHGTAESTNYTTVVARPEYADLLTAVRRLRRDLAGGVRAADDEDLDAGLAAVEGEITRTGRSGPGPVARVRAHLAAYAPAATTAASVTAVLQALAQLPQLPG</sequence>
<dbReference type="Proteomes" id="UP000608024">
    <property type="component" value="Unassembled WGS sequence"/>
</dbReference>
<dbReference type="RefSeq" id="WP_190140297.1">
    <property type="nucleotide sequence ID" value="NZ_BNBT01000207.1"/>
</dbReference>
<feature type="compositionally biased region" description="Basic and acidic residues" evidence="1">
    <location>
        <begin position="1"/>
        <end position="10"/>
    </location>
</feature>
<dbReference type="EMBL" id="BNBT01000207">
    <property type="protein sequence ID" value="GHE95479.1"/>
    <property type="molecule type" value="Genomic_DNA"/>
</dbReference>
<reference evidence="2" key="1">
    <citation type="journal article" date="2014" name="Int. J. Syst. Evol. Microbiol.">
        <title>Complete genome sequence of Corynebacterium casei LMG S-19264T (=DSM 44701T), isolated from a smear-ripened cheese.</title>
        <authorList>
            <consortium name="US DOE Joint Genome Institute (JGI-PGF)"/>
            <person name="Walter F."/>
            <person name="Albersmeier A."/>
            <person name="Kalinowski J."/>
            <person name="Ruckert C."/>
        </authorList>
    </citation>
    <scope>NUCLEOTIDE SEQUENCE</scope>
    <source>
        <strain evidence="2">JCM 4784</strain>
    </source>
</reference>